<evidence type="ECO:0000313" key="3">
    <source>
        <dbReference type="EMBL" id="OGY51897.1"/>
    </source>
</evidence>
<organism evidence="3 4">
    <name type="scientific">Candidatus Buchananbacteria bacterium RIFCSPHIGHO2_02_FULL_56_16</name>
    <dbReference type="NCBI Taxonomy" id="1797542"/>
    <lineage>
        <taxon>Bacteria</taxon>
        <taxon>Candidatus Buchananiibacteriota</taxon>
    </lineage>
</organism>
<reference evidence="3 4" key="1">
    <citation type="journal article" date="2016" name="Nat. Commun.">
        <title>Thousands of microbial genomes shed light on interconnected biogeochemical processes in an aquifer system.</title>
        <authorList>
            <person name="Anantharaman K."/>
            <person name="Brown C.T."/>
            <person name="Hug L.A."/>
            <person name="Sharon I."/>
            <person name="Castelle C.J."/>
            <person name="Probst A.J."/>
            <person name="Thomas B.C."/>
            <person name="Singh A."/>
            <person name="Wilkins M.J."/>
            <person name="Karaoz U."/>
            <person name="Brodie E.L."/>
            <person name="Williams K.H."/>
            <person name="Hubbard S.S."/>
            <person name="Banfield J.F."/>
        </authorList>
    </citation>
    <scope>NUCLEOTIDE SEQUENCE [LARGE SCALE GENOMIC DNA]</scope>
</reference>
<dbReference type="AlphaFoldDB" id="A0A1G1YKA2"/>
<name>A0A1G1YKA2_9BACT</name>
<dbReference type="InterPro" id="IPR027417">
    <property type="entry name" value="P-loop_NTPase"/>
</dbReference>
<dbReference type="SUPFAM" id="SSF52540">
    <property type="entry name" value="P-loop containing nucleoside triphosphate hydrolases"/>
    <property type="match status" value="1"/>
</dbReference>
<dbReference type="SMART" id="SM00382">
    <property type="entry name" value="AAA"/>
    <property type="match status" value="1"/>
</dbReference>
<dbReference type="InterPro" id="IPR003593">
    <property type="entry name" value="AAA+_ATPase"/>
</dbReference>
<dbReference type="InterPro" id="IPR006321">
    <property type="entry name" value="PilT/PilU"/>
</dbReference>
<dbReference type="NCBIfam" id="TIGR01420">
    <property type="entry name" value="pilT_fam"/>
    <property type="match status" value="1"/>
</dbReference>
<dbReference type="Gene3D" id="3.30.450.90">
    <property type="match status" value="1"/>
</dbReference>
<accession>A0A1G1YKA2</accession>
<comment type="caution">
    <text evidence="3">The sequence shown here is derived from an EMBL/GenBank/DDBJ whole genome shotgun (WGS) entry which is preliminary data.</text>
</comment>
<dbReference type="PANTHER" id="PTHR30486">
    <property type="entry name" value="TWITCHING MOTILITY PROTEIN PILT"/>
    <property type="match status" value="1"/>
</dbReference>
<dbReference type="GO" id="GO:0005524">
    <property type="term" value="F:ATP binding"/>
    <property type="evidence" value="ECO:0007669"/>
    <property type="project" value="InterPro"/>
</dbReference>
<dbReference type="CDD" id="cd01131">
    <property type="entry name" value="PilT"/>
    <property type="match status" value="1"/>
</dbReference>
<dbReference type="InterPro" id="IPR001482">
    <property type="entry name" value="T2SS/T4SS_dom"/>
</dbReference>
<dbReference type="Pfam" id="PF00437">
    <property type="entry name" value="T2SSE"/>
    <property type="match status" value="1"/>
</dbReference>
<evidence type="ECO:0000259" key="2">
    <source>
        <dbReference type="SMART" id="SM00382"/>
    </source>
</evidence>
<feature type="domain" description="AAA+ ATPase" evidence="2">
    <location>
        <begin position="122"/>
        <end position="247"/>
    </location>
</feature>
<evidence type="ECO:0000256" key="1">
    <source>
        <dbReference type="ARBA" id="ARBA00006611"/>
    </source>
</evidence>
<comment type="similarity">
    <text evidence="1">Belongs to the GSP E family.</text>
</comment>
<proteinExistence type="inferred from homology"/>
<dbReference type="EMBL" id="MHIL01000011">
    <property type="protein sequence ID" value="OGY51897.1"/>
    <property type="molecule type" value="Genomic_DNA"/>
</dbReference>
<sequence>MTLDELFSIAVEQKASDLHLIVGMAPVLRIDGALQPIKNQPKLSNKATEALVYPILTEKQKEIFDLQKELDLSHEIKSGHRFRVNLHWEKNNIGLVARVISDNIPTMEDIMMPQSIYPVLDRQGLILITGPTGCGKSTTLAAVINYINSTRSANIITLEDPIEFLFKPNQSIIKQRQLHTDMISFQSALIHLLRQDPNVIMVGEMRDLETIAATITLAETGHLVLATLHTHNSAQTIDRIIDIFPPHQQQQIRLQVSMTLLGILSQQLIPKAGGGRVATREILFNTPAIANLVRENKIAQIKTVIQTSADEGMITMDQDLINLYNEKMIDKETALAHMTHPEMLQ</sequence>
<gene>
    <name evidence="3" type="ORF">A3J59_00980</name>
</gene>
<evidence type="ECO:0000313" key="4">
    <source>
        <dbReference type="Proteomes" id="UP000177310"/>
    </source>
</evidence>
<dbReference type="Gene3D" id="3.40.50.300">
    <property type="entry name" value="P-loop containing nucleotide triphosphate hydrolases"/>
    <property type="match status" value="1"/>
</dbReference>
<dbReference type="GO" id="GO:0016887">
    <property type="term" value="F:ATP hydrolysis activity"/>
    <property type="evidence" value="ECO:0007669"/>
    <property type="project" value="InterPro"/>
</dbReference>
<dbReference type="STRING" id="1797542.A3J59_00980"/>
<protein>
    <recommendedName>
        <fullName evidence="2">AAA+ ATPase domain-containing protein</fullName>
    </recommendedName>
</protein>
<dbReference type="InterPro" id="IPR050921">
    <property type="entry name" value="T4SS_GSP_E_ATPase"/>
</dbReference>
<dbReference type="Proteomes" id="UP000177310">
    <property type="component" value="Unassembled WGS sequence"/>
</dbReference>